<dbReference type="InterPro" id="IPR036890">
    <property type="entry name" value="HATPase_C_sf"/>
</dbReference>
<name>A0A2Z4JDW0_9ACTN</name>
<geneLocation type="plasmid" evidence="3 4">
    <name>unnamed1</name>
</geneLocation>
<accession>A0A2Z4JDW0</accession>
<keyword evidence="1" id="KW-0418">Kinase</keyword>
<keyword evidence="3" id="KW-0614">Plasmid</keyword>
<evidence type="ECO:0000313" key="3">
    <source>
        <dbReference type="EMBL" id="AWW43167.1"/>
    </source>
</evidence>
<keyword evidence="3" id="KW-0547">Nucleotide-binding</keyword>
<sequence length="146" mass="15686">MMVKRMSAGSLPAFPVRTVALAGQIQASRRARHALTQYLSHRGLLRGPDGHRSEQVECALLVVSELVTNACRHTPGPRYLGMAVRGGCLLLEVSDRSRTMPRVVPPEERGASGGFGFGLVAALAEDWTVRTNSLGKAIRVTIPLTA</sequence>
<dbReference type="InterPro" id="IPR050267">
    <property type="entry name" value="Anti-sigma-factor_SerPK"/>
</dbReference>
<dbReference type="InterPro" id="IPR003594">
    <property type="entry name" value="HATPase_dom"/>
</dbReference>
<evidence type="ECO:0000313" key="4">
    <source>
        <dbReference type="Proteomes" id="UP000249616"/>
    </source>
</evidence>
<reference evidence="4" key="1">
    <citation type="submission" date="2018-06" db="EMBL/GenBank/DDBJ databases">
        <authorList>
            <person name="Li K."/>
        </authorList>
    </citation>
    <scope>NUCLEOTIDE SEQUENCE [LARGE SCALE GENOMIC DNA]</scope>
    <source>
        <strain evidence="4">ZFG47</strain>
        <plasmid evidence="4">unnamed1</plasmid>
    </source>
</reference>
<evidence type="ECO:0000259" key="2">
    <source>
        <dbReference type="Pfam" id="PF13581"/>
    </source>
</evidence>
<dbReference type="SUPFAM" id="SSF55874">
    <property type="entry name" value="ATPase domain of HSP90 chaperone/DNA topoisomerase II/histidine kinase"/>
    <property type="match status" value="1"/>
</dbReference>
<feature type="domain" description="Histidine kinase/HSP90-like ATPase" evidence="2">
    <location>
        <begin position="29"/>
        <end position="141"/>
    </location>
</feature>
<dbReference type="CDD" id="cd16936">
    <property type="entry name" value="HATPase_RsbW-like"/>
    <property type="match status" value="1"/>
</dbReference>
<dbReference type="GO" id="GO:0004674">
    <property type="term" value="F:protein serine/threonine kinase activity"/>
    <property type="evidence" value="ECO:0007669"/>
    <property type="project" value="UniProtKB-KW"/>
</dbReference>
<dbReference type="PANTHER" id="PTHR35526">
    <property type="entry name" value="ANTI-SIGMA-F FACTOR RSBW-RELATED"/>
    <property type="match status" value="1"/>
</dbReference>
<dbReference type="Pfam" id="PF13581">
    <property type="entry name" value="HATPase_c_2"/>
    <property type="match status" value="1"/>
</dbReference>
<keyword evidence="1" id="KW-0808">Transferase</keyword>
<proteinExistence type="predicted"/>
<dbReference type="KEGG" id="scad:DN051_41905"/>
<dbReference type="GO" id="GO:0005524">
    <property type="term" value="F:ATP binding"/>
    <property type="evidence" value="ECO:0007669"/>
    <property type="project" value="UniProtKB-KW"/>
</dbReference>
<dbReference type="EMBL" id="CP030074">
    <property type="protein sequence ID" value="AWW43167.1"/>
    <property type="molecule type" value="Genomic_DNA"/>
</dbReference>
<keyword evidence="1" id="KW-0723">Serine/threonine-protein kinase</keyword>
<dbReference type="RefSeq" id="WP_053757192.1">
    <property type="nucleotide sequence ID" value="NZ_CBDRHE010000045.1"/>
</dbReference>
<gene>
    <name evidence="3" type="ORF">DN051_41905</name>
</gene>
<protein>
    <submittedName>
        <fullName evidence="3">ATP-binding protein</fullName>
    </submittedName>
</protein>
<evidence type="ECO:0000256" key="1">
    <source>
        <dbReference type="ARBA" id="ARBA00022527"/>
    </source>
</evidence>
<keyword evidence="3" id="KW-0067">ATP-binding</keyword>
<dbReference type="Proteomes" id="UP000249616">
    <property type="component" value="Plasmid unnamed1"/>
</dbReference>
<dbReference type="AlphaFoldDB" id="A0A2Z4JDW0"/>
<dbReference type="PANTHER" id="PTHR35526:SF3">
    <property type="entry name" value="ANTI-SIGMA-F FACTOR RSBW"/>
    <property type="match status" value="1"/>
</dbReference>
<keyword evidence="4" id="KW-1185">Reference proteome</keyword>
<dbReference type="Gene3D" id="3.30.565.10">
    <property type="entry name" value="Histidine kinase-like ATPase, C-terminal domain"/>
    <property type="match status" value="1"/>
</dbReference>
<organism evidence="3 4">
    <name type="scientific">Streptomyces cadmiisoli</name>
    <dbReference type="NCBI Taxonomy" id="2184053"/>
    <lineage>
        <taxon>Bacteria</taxon>
        <taxon>Bacillati</taxon>
        <taxon>Actinomycetota</taxon>
        <taxon>Actinomycetes</taxon>
        <taxon>Kitasatosporales</taxon>
        <taxon>Streptomycetaceae</taxon>
        <taxon>Streptomyces</taxon>
        <taxon>Streptomyces aurantiacus group</taxon>
    </lineage>
</organism>